<protein>
    <submittedName>
        <fullName evidence="1">Uncharacterized protein</fullName>
    </submittedName>
</protein>
<dbReference type="Proteomes" id="UP000247555">
    <property type="component" value="Unassembled WGS sequence"/>
</dbReference>
<keyword evidence="2" id="KW-1185">Reference proteome</keyword>
<accession>A0A318KYZ8</accession>
<evidence type="ECO:0000313" key="2">
    <source>
        <dbReference type="Proteomes" id="UP000247555"/>
    </source>
</evidence>
<dbReference type="OrthoDB" id="9182640at2"/>
<proteinExistence type="predicted"/>
<organism evidence="1 2">
    <name type="scientific">Rivihabitans pingtungensis</name>
    <dbReference type="NCBI Taxonomy" id="1054498"/>
    <lineage>
        <taxon>Bacteria</taxon>
        <taxon>Pseudomonadati</taxon>
        <taxon>Pseudomonadota</taxon>
        <taxon>Betaproteobacteria</taxon>
        <taxon>Neisseriales</taxon>
        <taxon>Aquaspirillaceae</taxon>
        <taxon>Rivihabitans</taxon>
    </lineage>
</organism>
<evidence type="ECO:0000313" key="1">
    <source>
        <dbReference type="EMBL" id="PXX82118.1"/>
    </source>
</evidence>
<name>A0A318KYZ8_9NEIS</name>
<reference evidence="1 2" key="1">
    <citation type="submission" date="2018-05" db="EMBL/GenBank/DDBJ databases">
        <title>Genomic Encyclopedia of Type Strains, Phase IV (KMG-IV): sequencing the most valuable type-strain genomes for metagenomic binning, comparative biology and taxonomic classification.</title>
        <authorList>
            <person name="Goeker M."/>
        </authorList>
    </citation>
    <scope>NUCLEOTIDE SEQUENCE [LARGE SCALE GENOMIC DNA]</scope>
    <source>
        <strain evidence="1 2">DSM 29661</strain>
    </source>
</reference>
<dbReference type="RefSeq" id="WP_110389403.1">
    <property type="nucleotide sequence ID" value="NZ_CALCOA010000108.1"/>
</dbReference>
<dbReference type="EMBL" id="QJKI01000001">
    <property type="protein sequence ID" value="PXX82118.1"/>
    <property type="molecule type" value="Genomic_DNA"/>
</dbReference>
<gene>
    <name evidence="1" type="ORF">DFR34_101352</name>
</gene>
<comment type="caution">
    <text evidence="1">The sequence shown here is derived from an EMBL/GenBank/DDBJ whole genome shotgun (WGS) entry which is preliminary data.</text>
</comment>
<sequence length="190" mass="20960">MPDWIITPASNAMDKIVSYRTVLQAMRQFVRQNAVVSDTVNIYHDAARTQRTSLRYSNNNYQVDQINGQNILYNYPDPLPDFNINTLPSGFPLQGTAVNATQKSQLLFLLPEAARSEEIQSRMEAAFSNAATIALQPLAVLVKKYSATCAVAGVNVAHPARPLVRADYLAYANTLPPNNPDRVAILQLLG</sequence>
<dbReference type="AlphaFoldDB" id="A0A318KYZ8"/>